<dbReference type="InterPro" id="IPR036291">
    <property type="entry name" value="NAD(P)-bd_dom_sf"/>
</dbReference>
<gene>
    <name evidence="3" type="ORF">HNY73_014021</name>
</gene>
<dbReference type="AlphaFoldDB" id="A0A8T0ESW2"/>
<keyword evidence="4" id="KW-1185">Reference proteome</keyword>
<dbReference type="InterPro" id="IPR026055">
    <property type="entry name" value="FAR"/>
</dbReference>
<name>A0A8T0ESW2_ARGBR</name>
<dbReference type="Pfam" id="PF07993">
    <property type="entry name" value="NAD_binding_4"/>
    <property type="match status" value="2"/>
</dbReference>
<reference evidence="3" key="1">
    <citation type="journal article" date="2020" name="bioRxiv">
        <title>Chromosome-level reference genome of the European wasp spider Argiope bruennichi: a resource for studies on range expansion and evolutionary adaptation.</title>
        <authorList>
            <person name="Sheffer M.M."/>
            <person name="Hoppe A."/>
            <person name="Krehenwinkel H."/>
            <person name="Uhl G."/>
            <person name="Kuss A.W."/>
            <person name="Jensen L."/>
            <person name="Jensen C."/>
            <person name="Gillespie R.G."/>
            <person name="Hoff K.J."/>
            <person name="Prost S."/>
        </authorList>
    </citation>
    <scope>NUCLEOTIDE SEQUENCE</scope>
</reference>
<dbReference type="GO" id="GO:0005777">
    <property type="term" value="C:peroxisome"/>
    <property type="evidence" value="ECO:0007669"/>
    <property type="project" value="TreeGrafter"/>
</dbReference>
<keyword evidence="1" id="KW-0444">Lipid biosynthesis</keyword>
<keyword evidence="1" id="KW-0560">Oxidoreductase</keyword>
<comment type="function">
    <text evidence="1">Catalyzes the reduction of fatty acyl-CoA to fatty alcohols.</text>
</comment>
<dbReference type="GO" id="GO:0035336">
    <property type="term" value="P:long-chain fatty-acyl-CoA metabolic process"/>
    <property type="evidence" value="ECO:0007669"/>
    <property type="project" value="TreeGrafter"/>
</dbReference>
<keyword evidence="1" id="KW-1133">Transmembrane helix</keyword>
<feature type="transmembrane region" description="Helical" evidence="1">
    <location>
        <begin position="504"/>
        <end position="523"/>
    </location>
</feature>
<dbReference type="GO" id="GO:0102965">
    <property type="term" value="F:alcohol-forming long-chain fatty acyl-CoA reductase activity"/>
    <property type="evidence" value="ECO:0007669"/>
    <property type="project" value="UniProtKB-EC"/>
</dbReference>
<comment type="similarity">
    <text evidence="1">Belongs to the fatty acyl-CoA reductase family.</text>
</comment>
<keyword evidence="1" id="KW-0443">Lipid metabolism</keyword>
<dbReference type="Gene3D" id="3.40.50.720">
    <property type="entry name" value="NAD(P)-binding Rossmann-like Domain"/>
    <property type="match status" value="2"/>
</dbReference>
<protein>
    <recommendedName>
        <fullName evidence="1">Fatty acyl-CoA reductase</fullName>
        <ecNumber evidence="1">1.2.1.84</ecNumber>
    </recommendedName>
</protein>
<dbReference type="InterPro" id="IPR013120">
    <property type="entry name" value="FAR_NAD-bd"/>
</dbReference>
<dbReference type="GO" id="GO:0080019">
    <property type="term" value="F:alcohol-forming very long-chain fatty acyl-CoA reductase activity"/>
    <property type="evidence" value="ECO:0007669"/>
    <property type="project" value="InterPro"/>
</dbReference>
<comment type="catalytic activity">
    <reaction evidence="1">
        <text>a long-chain fatty acyl-CoA + 2 NADPH + 2 H(+) = a long-chain primary fatty alcohol + 2 NADP(+) + CoA</text>
        <dbReference type="Rhea" id="RHEA:52716"/>
        <dbReference type="ChEBI" id="CHEBI:15378"/>
        <dbReference type="ChEBI" id="CHEBI:57287"/>
        <dbReference type="ChEBI" id="CHEBI:57783"/>
        <dbReference type="ChEBI" id="CHEBI:58349"/>
        <dbReference type="ChEBI" id="CHEBI:77396"/>
        <dbReference type="ChEBI" id="CHEBI:83139"/>
        <dbReference type="EC" id="1.2.1.84"/>
    </reaction>
</comment>
<sequence length="524" mass="59640">MDQTNEKRDIQSVSDFFEGRSVFLTGASGFLGTVILETLLRCCPGIASVYILLRSKRGLMPAQRKEMIFEKKVLVYTSSSYSNSHDDLPIKEEVYRLPFPVQTFLSALKEQDDNKLLELTSQHKSDWPNWYSLSKCISENIFQYMASDLSVAIIRPSIVGSTWKNPIPGYLDENSVFAILNTLAAERIIKVLLGDANRKLNIIPADVVANVHLMAAWSIGTKNVFATYYTINKFLFAIGNAQMMTPQCETINMDYLNDLLHDNDRKILDNGIQTIKLDEYMKPAVQELPSPSWKKQHEIIIQYSWLISIIRYIVLIISDLSSKMKPSIDVFHDAIPWQATAPGIMLNIKDELLAAIQSPVINYQRSPKELTKEAACMICVIFFFVLLAVLGSSITVYECFCKNNKKMSRYEDGDKNIKEVKKKGDGNKYLKRNVWLEGCAYFLKIFCIVKNGSKILRTTSSENQIGCIHGLRFIANAWLILLHTSMAYISTIKDMKEVKQLFELRVSQLMLGGIFSVDIFFVIR</sequence>
<organism evidence="3 4">
    <name type="scientific">Argiope bruennichi</name>
    <name type="common">Wasp spider</name>
    <name type="synonym">Aranea bruennichi</name>
    <dbReference type="NCBI Taxonomy" id="94029"/>
    <lineage>
        <taxon>Eukaryota</taxon>
        <taxon>Metazoa</taxon>
        <taxon>Ecdysozoa</taxon>
        <taxon>Arthropoda</taxon>
        <taxon>Chelicerata</taxon>
        <taxon>Arachnida</taxon>
        <taxon>Araneae</taxon>
        <taxon>Araneomorphae</taxon>
        <taxon>Entelegynae</taxon>
        <taxon>Araneoidea</taxon>
        <taxon>Araneidae</taxon>
        <taxon>Argiope</taxon>
    </lineage>
</organism>
<dbReference type="EMBL" id="JABXBU010002072">
    <property type="protein sequence ID" value="KAF8777099.1"/>
    <property type="molecule type" value="Genomic_DNA"/>
</dbReference>
<keyword evidence="1" id="KW-0521">NADP</keyword>
<feature type="domain" description="Thioester reductase (TE)" evidence="2">
    <location>
        <begin position="24"/>
        <end position="69"/>
    </location>
</feature>
<feature type="transmembrane region" description="Helical" evidence="1">
    <location>
        <begin position="374"/>
        <end position="400"/>
    </location>
</feature>
<evidence type="ECO:0000313" key="3">
    <source>
        <dbReference type="EMBL" id="KAF8777099.1"/>
    </source>
</evidence>
<evidence type="ECO:0000259" key="2">
    <source>
        <dbReference type="Pfam" id="PF07993"/>
    </source>
</evidence>
<reference evidence="3" key="2">
    <citation type="submission" date="2020-06" db="EMBL/GenBank/DDBJ databases">
        <authorList>
            <person name="Sheffer M."/>
        </authorList>
    </citation>
    <scope>NUCLEOTIDE SEQUENCE</scope>
</reference>
<evidence type="ECO:0000313" key="4">
    <source>
        <dbReference type="Proteomes" id="UP000807504"/>
    </source>
</evidence>
<keyword evidence="1" id="KW-0812">Transmembrane</keyword>
<dbReference type="SUPFAM" id="SSF51735">
    <property type="entry name" value="NAD(P)-binding Rossmann-fold domains"/>
    <property type="match status" value="1"/>
</dbReference>
<comment type="caution">
    <text evidence="3">The sequence shown here is derived from an EMBL/GenBank/DDBJ whole genome shotgun (WGS) entry which is preliminary data.</text>
</comment>
<evidence type="ECO:0000256" key="1">
    <source>
        <dbReference type="RuleBase" id="RU363097"/>
    </source>
</evidence>
<dbReference type="EC" id="1.2.1.84" evidence="1"/>
<accession>A0A8T0ESW2</accession>
<feature type="domain" description="Thioester reductase (TE)" evidence="2">
    <location>
        <begin position="71"/>
        <end position="211"/>
    </location>
</feature>
<proteinExistence type="inferred from homology"/>
<dbReference type="Proteomes" id="UP000807504">
    <property type="component" value="Unassembled WGS sequence"/>
</dbReference>
<keyword evidence="1" id="KW-0472">Membrane</keyword>
<dbReference type="PANTHER" id="PTHR11011:SF45">
    <property type="entry name" value="FATTY ACYL-COA REDUCTASE CG8306-RELATED"/>
    <property type="match status" value="1"/>
</dbReference>
<dbReference type="PANTHER" id="PTHR11011">
    <property type="entry name" value="MALE STERILITY PROTEIN 2-RELATED"/>
    <property type="match status" value="1"/>
</dbReference>